<dbReference type="EMBL" id="JAFDVD010000024">
    <property type="protein sequence ID" value="MBM6402318.1"/>
    <property type="molecule type" value="Genomic_DNA"/>
</dbReference>
<proteinExistence type="predicted"/>
<reference evidence="1" key="1">
    <citation type="submission" date="2021-02" db="EMBL/GenBank/DDBJ databases">
        <title>Phycicoccus sp. MQZ13P-5T, whole genome shotgun sequence.</title>
        <authorList>
            <person name="Tuo L."/>
        </authorList>
    </citation>
    <scope>NUCLEOTIDE SEQUENCE</scope>
    <source>
        <strain evidence="1">MQZ13P-5</strain>
    </source>
</reference>
<sequence>MQPVDASEFDLDYIATALQSAVTAGGFLYEAKLFATRVKELSIAVPIDEAGALDLDQQRQIASASKRFQSIVARLAEVGRWSTEARII</sequence>
<comment type="caution">
    <text evidence="1">The sequence shown here is derived from an EMBL/GenBank/DDBJ whole genome shotgun (WGS) entry which is preliminary data.</text>
</comment>
<accession>A0ABS2CR10</accession>
<organism evidence="1 2">
    <name type="scientific">Phycicoccus sonneratiae</name>
    <dbReference type="NCBI Taxonomy" id="2807628"/>
    <lineage>
        <taxon>Bacteria</taxon>
        <taxon>Bacillati</taxon>
        <taxon>Actinomycetota</taxon>
        <taxon>Actinomycetes</taxon>
        <taxon>Micrococcales</taxon>
        <taxon>Intrasporangiaceae</taxon>
        <taxon>Phycicoccus</taxon>
    </lineage>
</organism>
<keyword evidence="2" id="KW-1185">Reference proteome</keyword>
<gene>
    <name evidence="1" type="ORF">JQN70_18125</name>
</gene>
<name>A0ABS2CR10_9MICO</name>
<dbReference type="Proteomes" id="UP001430172">
    <property type="component" value="Unassembled WGS sequence"/>
</dbReference>
<evidence type="ECO:0000313" key="2">
    <source>
        <dbReference type="Proteomes" id="UP001430172"/>
    </source>
</evidence>
<dbReference type="RefSeq" id="WP_204132789.1">
    <property type="nucleotide sequence ID" value="NZ_JAFDVD010000024.1"/>
</dbReference>
<evidence type="ECO:0000313" key="1">
    <source>
        <dbReference type="EMBL" id="MBM6402318.1"/>
    </source>
</evidence>
<protein>
    <submittedName>
        <fullName evidence="1">Uncharacterized protein</fullName>
    </submittedName>
</protein>